<feature type="transmembrane region" description="Helical" evidence="2">
    <location>
        <begin position="113"/>
        <end position="132"/>
    </location>
</feature>
<keyword evidence="2" id="KW-1133">Transmembrane helix</keyword>
<gene>
    <name evidence="3" type="ORF">P167DRAFT_607233</name>
</gene>
<keyword evidence="2" id="KW-0812">Transmembrane</keyword>
<evidence type="ECO:0000313" key="4">
    <source>
        <dbReference type="Proteomes" id="UP000277580"/>
    </source>
</evidence>
<dbReference type="EMBL" id="ML119143">
    <property type="protein sequence ID" value="RPB10433.1"/>
    <property type="molecule type" value="Genomic_DNA"/>
</dbReference>
<protein>
    <submittedName>
        <fullName evidence="3">Uncharacterized protein</fullName>
    </submittedName>
</protein>
<proteinExistence type="predicted"/>
<dbReference type="AlphaFoldDB" id="A0A3N4KIQ0"/>
<feature type="transmembrane region" description="Helical" evidence="2">
    <location>
        <begin position="280"/>
        <end position="301"/>
    </location>
</feature>
<evidence type="ECO:0000313" key="3">
    <source>
        <dbReference type="EMBL" id="RPB10433.1"/>
    </source>
</evidence>
<dbReference type="InParanoid" id="A0A3N4KIQ0"/>
<feature type="transmembrane region" description="Helical" evidence="2">
    <location>
        <begin position="245"/>
        <end position="268"/>
    </location>
</feature>
<dbReference type="OrthoDB" id="5339054at2759"/>
<keyword evidence="4" id="KW-1185">Reference proteome</keyword>
<name>A0A3N4KIQ0_9PEZI</name>
<accession>A0A3N4KIQ0</accession>
<feature type="compositionally biased region" description="Basic and acidic residues" evidence="1">
    <location>
        <begin position="31"/>
        <end position="53"/>
    </location>
</feature>
<sequence>MPSKNSRPRESECTGGSCSKGSKSKGSKGSKGHEHGPSCLREGEPSAERRVNEHTPLLQQVQQEQHSGRDLGEECDTDSLDEDELDFAFPPEGYIFTEIIQSPFEWISDGMVIVIRIFIAFCMTGLLGLYYYRERCLGNGRIFFFRLINIVWATQCFYMWLVIIWAIINRCAERSLPFPRPPLHAQTNLRTRLLSCLMRSRFLRTGFRCLYTTVTAIPFASSCFYLLILLPNINTPCYPWVAPEFIIAVGASVIAFIEIFVLNSITPVPGRFCGRHFEQALYVAVYALLYSTVWTRVGMWYCGRRGEEMDWRLLGGLGSEREVVVVMVIVSVVVYTYSVVEFLHCCKYYCCG</sequence>
<feature type="region of interest" description="Disordered" evidence="1">
    <location>
        <begin position="1"/>
        <end position="77"/>
    </location>
</feature>
<reference evidence="3 4" key="1">
    <citation type="journal article" date="2018" name="Nat. Ecol. Evol.">
        <title>Pezizomycetes genomes reveal the molecular basis of ectomycorrhizal truffle lifestyle.</title>
        <authorList>
            <person name="Murat C."/>
            <person name="Payen T."/>
            <person name="Noel B."/>
            <person name="Kuo A."/>
            <person name="Morin E."/>
            <person name="Chen J."/>
            <person name="Kohler A."/>
            <person name="Krizsan K."/>
            <person name="Balestrini R."/>
            <person name="Da Silva C."/>
            <person name="Montanini B."/>
            <person name="Hainaut M."/>
            <person name="Levati E."/>
            <person name="Barry K.W."/>
            <person name="Belfiori B."/>
            <person name="Cichocki N."/>
            <person name="Clum A."/>
            <person name="Dockter R.B."/>
            <person name="Fauchery L."/>
            <person name="Guy J."/>
            <person name="Iotti M."/>
            <person name="Le Tacon F."/>
            <person name="Lindquist E.A."/>
            <person name="Lipzen A."/>
            <person name="Malagnac F."/>
            <person name="Mello A."/>
            <person name="Molinier V."/>
            <person name="Miyauchi S."/>
            <person name="Poulain J."/>
            <person name="Riccioni C."/>
            <person name="Rubini A."/>
            <person name="Sitrit Y."/>
            <person name="Splivallo R."/>
            <person name="Traeger S."/>
            <person name="Wang M."/>
            <person name="Zifcakova L."/>
            <person name="Wipf D."/>
            <person name="Zambonelli A."/>
            <person name="Paolocci F."/>
            <person name="Nowrousian M."/>
            <person name="Ottonello S."/>
            <person name="Baldrian P."/>
            <person name="Spatafora J.W."/>
            <person name="Henrissat B."/>
            <person name="Nagy L.G."/>
            <person name="Aury J.M."/>
            <person name="Wincker P."/>
            <person name="Grigoriev I.V."/>
            <person name="Bonfante P."/>
            <person name="Martin F.M."/>
        </authorList>
    </citation>
    <scope>NUCLEOTIDE SEQUENCE [LARGE SCALE GENOMIC DNA]</scope>
    <source>
        <strain evidence="3 4">CCBAS932</strain>
    </source>
</reference>
<feature type="transmembrane region" description="Helical" evidence="2">
    <location>
        <begin position="209"/>
        <end position="233"/>
    </location>
</feature>
<feature type="transmembrane region" description="Helical" evidence="2">
    <location>
        <begin position="321"/>
        <end position="340"/>
    </location>
</feature>
<feature type="transmembrane region" description="Helical" evidence="2">
    <location>
        <begin position="144"/>
        <end position="168"/>
    </location>
</feature>
<keyword evidence="2" id="KW-0472">Membrane</keyword>
<dbReference type="Proteomes" id="UP000277580">
    <property type="component" value="Unassembled WGS sequence"/>
</dbReference>
<organism evidence="3 4">
    <name type="scientific">Morchella conica CCBAS932</name>
    <dbReference type="NCBI Taxonomy" id="1392247"/>
    <lineage>
        <taxon>Eukaryota</taxon>
        <taxon>Fungi</taxon>
        <taxon>Dikarya</taxon>
        <taxon>Ascomycota</taxon>
        <taxon>Pezizomycotina</taxon>
        <taxon>Pezizomycetes</taxon>
        <taxon>Pezizales</taxon>
        <taxon>Morchellaceae</taxon>
        <taxon>Morchella</taxon>
    </lineage>
</organism>
<evidence type="ECO:0000256" key="2">
    <source>
        <dbReference type="SAM" id="Phobius"/>
    </source>
</evidence>
<evidence type="ECO:0000256" key="1">
    <source>
        <dbReference type="SAM" id="MobiDB-lite"/>
    </source>
</evidence>